<proteinExistence type="predicted"/>
<feature type="chain" id="PRO_5001852333" description="Lipoprotein" evidence="2">
    <location>
        <begin position="26"/>
        <end position="111"/>
    </location>
</feature>
<name>A0A089YW49_9PSED</name>
<feature type="compositionally biased region" description="Polar residues" evidence="1">
    <location>
        <begin position="49"/>
        <end position="61"/>
    </location>
</feature>
<evidence type="ECO:0000256" key="2">
    <source>
        <dbReference type="SAM" id="SignalP"/>
    </source>
</evidence>
<protein>
    <recommendedName>
        <fullName evidence="5">Lipoprotein</fullName>
    </recommendedName>
</protein>
<feature type="compositionally biased region" description="Polar residues" evidence="1">
    <location>
        <begin position="68"/>
        <end position="83"/>
    </location>
</feature>
<keyword evidence="2" id="KW-0732">Signal</keyword>
<feature type="region of interest" description="Disordered" evidence="1">
    <location>
        <begin position="25"/>
        <end position="111"/>
    </location>
</feature>
<evidence type="ECO:0000313" key="3">
    <source>
        <dbReference type="EMBL" id="AIS17945.1"/>
    </source>
</evidence>
<gene>
    <name evidence="3" type="ORF">LT40_11340</name>
</gene>
<dbReference type="STRING" id="216142.LT40_11340"/>
<dbReference type="Proteomes" id="UP000029499">
    <property type="component" value="Chromosome"/>
</dbReference>
<evidence type="ECO:0000313" key="4">
    <source>
        <dbReference type="Proteomes" id="UP000029499"/>
    </source>
</evidence>
<accession>A0A089YW49</accession>
<dbReference type="AlphaFoldDB" id="A0A089YW49"/>
<feature type="signal peptide" evidence="2">
    <location>
        <begin position="1"/>
        <end position="25"/>
    </location>
</feature>
<dbReference type="KEGG" id="prh:LT40_11340"/>
<dbReference type="HOGENOM" id="CLU_2156203_0_0_6"/>
<sequence length="111" mass="10627">MKSLKRINAALLAGLLAAAALPALADNSTGPTNPAAKGTVPSAVGVPSGTGTNMSNGNTDGSAAPRDGTSTQIKPQNTGNPEGSSMGGAVTKPESGSHDMGDGTGSEGGKH</sequence>
<organism evidence="3 4">
    <name type="scientific">Pseudomonas rhizosphaerae</name>
    <dbReference type="NCBI Taxonomy" id="216142"/>
    <lineage>
        <taxon>Bacteria</taxon>
        <taxon>Pseudomonadati</taxon>
        <taxon>Pseudomonadota</taxon>
        <taxon>Gammaproteobacteria</taxon>
        <taxon>Pseudomonadales</taxon>
        <taxon>Pseudomonadaceae</taxon>
        <taxon>Pseudomonas</taxon>
    </lineage>
</organism>
<dbReference type="EMBL" id="CP009533">
    <property type="protein sequence ID" value="AIS17945.1"/>
    <property type="molecule type" value="Genomic_DNA"/>
</dbReference>
<reference evidence="3 4" key="1">
    <citation type="journal article" date="2015" name="J. Biotechnol.">
        <title>Complete genome sequence of Pseudomonas rhizosphaerae IH5T (=DSM 16299T), a phosphate-solubilizing rhizobacterium for bacterial biofertilizer.</title>
        <authorList>
            <person name="Kwak Y."/>
            <person name="Jung B.K."/>
            <person name="Shin J.H."/>
        </authorList>
    </citation>
    <scope>NUCLEOTIDE SEQUENCE [LARGE SCALE GENOMIC DNA]</scope>
    <source>
        <strain evidence="3">DSM 16299</strain>
    </source>
</reference>
<dbReference type="RefSeq" id="WP_043189983.1">
    <property type="nucleotide sequence ID" value="NZ_CP009533.1"/>
</dbReference>
<feature type="compositionally biased region" description="Gly residues" evidence="1">
    <location>
        <begin position="102"/>
        <end position="111"/>
    </location>
</feature>
<evidence type="ECO:0008006" key="5">
    <source>
        <dbReference type="Google" id="ProtNLM"/>
    </source>
</evidence>
<keyword evidence="4" id="KW-1185">Reference proteome</keyword>
<evidence type="ECO:0000256" key="1">
    <source>
        <dbReference type="SAM" id="MobiDB-lite"/>
    </source>
</evidence>
<dbReference type="OrthoDB" id="7021391at2"/>